<dbReference type="EMBL" id="MEIU01000005">
    <property type="protein sequence ID" value="PIT62558.1"/>
    <property type="molecule type" value="Genomic_DNA"/>
</dbReference>
<feature type="region of interest" description="Disordered" evidence="1">
    <location>
        <begin position="1"/>
        <end position="20"/>
    </location>
</feature>
<sequence length="136" mass="15605">MSKVNWHKYPDEEPSQTGNNGIITLTNVAKKRVLVNTDKNEDFKKKILDKLANGDKLHPHELIELVNKFEVDAVTKIVDEDNQPINHIQSIIKLGDKFFSINNVYHFNNKKYYFCSQPYKVINTGATGCRAAWKAV</sequence>
<evidence type="ECO:0000313" key="3">
    <source>
        <dbReference type="Proteomes" id="UP000230463"/>
    </source>
</evidence>
<dbReference type="Proteomes" id="UP000230463">
    <property type="component" value="Unassembled WGS sequence"/>
</dbReference>
<name>A0A855GAB9_9NEIS</name>
<protein>
    <submittedName>
        <fullName evidence="2">Uncharacterized protein</fullName>
    </submittedName>
</protein>
<dbReference type="AlphaFoldDB" id="A0A855GAB9"/>
<comment type="caution">
    <text evidence="2">The sequence shown here is derived from an EMBL/GenBank/DDBJ whole genome shotgun (WGS) entry which is preliminary data.</text>
</comment>
<gene>
    <name evidence="2" type="ORF">BHC57_01100</name>
</gene>
<dbReference type="RefSeq" id="WP_100099701.1">
    <property type="nucleotide sequence ID" value="NZ_MDUZ01000051.1"/>
</dbReference>
<evidence type="ECO:0000256" key="1">
    <source>
        <dbReference type="SAM" id="MobiDB-lite"/>
    </source>
</evidence>
<organism evidence="2 3">
    <name type="scientific">Snodgrassella alvi</name>
    <dbReference type="NCBI Taxonomy" id="1196083"/>
    <lineage>
        <taxon>Bacteria</taxon>
        <taxon>Pseudomonadati</taxon>
        <taxon>Pseudomonadota</taxon>
        <taxon>Betaproteobacteria</taxon>
        <taxon>Neisseriales</taxon>
        <taxon>Neisseriaceae</taxon>
        <taxon>Snodgrassella</taxon>
    </lineage>
</organism>
<proteinExistence type="predicted"/>
<evidence type="ECO:0000313" key="2">
    <source>
        <dbReference type="EMBL" id="PIT62558.1"/>
    </source>
</evidence>
<reference evidence="2 3" key="1">
    <citation type="journal article" date="2017" name="MBio">
        <title>Type VI secretion-mediated competition in the bee gut microbiome.</title>
        <authorList>
            <person name="Steele M.I."/>
            <person name="Kwong W.K."/>
            <person name="Powell J.E."/>
            <person name="Whiteley M."/>
            <person name="Moran N.A."/>
        </authorList>
    </citation>
    <scope>NUCLEOTIDE SEQUENCE [LARGE SCALE GENOMIC DNA]</scope>
    <source>
        <strain evidence="2 3">HK3</strain>
    </source>
</reference>
<accession>A0A855GAB9</accession>